<proteinExistence type="predicted"/>
<organism evidence="1 2">
    <name type="scientific">Quercus rubra</name>
    <name type="common">Northern red oak</name>
    <name type="synonym">Quercus borealis</name>
    <dbReference type="NCBI Taxonomy" id="3512"/>
    <lineage>
        <taxon>Eukaryota</taxon>
        <taxon>Viridiplantae</taxon>
        <taxon>Streptophyta</taxon>
        <taxon>Embryophyta</taxon>
        <taxon>Tracheophyta</taxon>
        <taxon>Spermatophyta</taxon>
        <taxon>Magnoliopsida</taxon>
        <taxon>eudicotyledons</taxon>
        <taxon>Gunneridae</taxon>
        <taxon>Pentapetalae</taxon>
        <taxon>rosids</taxon>
        <taxon>fabids</taxon>
        <taxon>Fagales</taxon>
        <taxon>Fagaceae</taxon>
        <taxon>Quercus</taxon>
    </lineage>
</organism>
<dbReference type="Proteomes" id="UP001324115">
    <property type="component" value="Unassembled WGS sequence"/>
</dbReference>
<evidence type="ECO:0000313" key="2">
    <source>
        <dbReference type="Proteomes" id="UP001324115"/>
    </source>
</evidence>
<name>A0AAN7IT97_QUERU</name>
<comment type="caution">
    <text evidence="1">The sequence shown here is derived from an EMBL/GenBank/DDBJ whole genome shotgun (WGS) entry which is preliminary data.</text>
</comment>
<accession>A0AAN7IT97</accession>
<reference evidence="1 2" key="1">
    <citation type="journal article" date="2023" name="G3 (Bethesda)">
        <title>A haplotype-resolved chromosome-scale genome for Quercus rubra L. provides insights into the genetics of adaptive traits for red oak species.</title>
        <authorList>
            <person name="Kapoor B."/>
            <person name="Jenkins J."/>
            <person name="Schmutz J."/>
            <person name="Zhebentyayeva T."/>
            <person name="Kuelheim C."/>
            <person name="Coggeshall M."/>
            <person name="Heim C."/>
            <person name="Lasky J.R."/>
            <person name="Leites L."/>
            <person name="Islam-Faridi N."/>
            <person name="Romero-Severson J."/>
            <person name="DeLeo V.L."/>
            <person name="Lucas S.M."/>
            <person name="Lazic D."/>
            <person name="Gailing O."/>
            <person name="Carlson J."/>
            <person name="Staton M."/>
        </authorList>
    </citation>
    <scope>NUCLEOTIDE SEQUENCE [LARGE SCALE GENOMIC DNA]</scope>
    <source>
        <strain evidence="1">Pseudo-F2</strain>
    </source>
</reference>
<gene>
    <name evidence="1" type="ORF">RGQ29_022927</name>
</gene>
<protein>
    <recommendedName>
        <fullName evidence="3">Reverse transcriptase</fullName>
    </recommendedName>
</protein>
<evidence type="ECO:0008006" key="3">
    <source>
        <dbReference type="Google" id="ProtNLM"/>
    </source>
</evidence>
<evidence type="ECO:0000313" key="1">
    <source>
        <dbReference type="EMBL" id="KAK4585460.1"/>
    </source>
</evidence>
<keyword evidence="2" id="KW-1185">Reference proteome</keyword>
<sequence length="108" mass="12684">MEDPKLIHLFFTDDSRLFCKANLEECGNVLKFFTVYKVVSGQKINKEKTDLFFSKSIKEDAKDTIKGMLGVQEIKFYKKYLGLPSLVWRGKKASFSYIKEFVWRRLQG</sequence>
<dbReference type="EMBL" id="JAXUIC010000006">
    <property type="protein sequence ID" value="KAK4585460.1"/>
    <property type="molecule type" value="Genomic_DNA"/>
</dbReference>
<dbReference type="AlphaFoldDB" id="A0AAN7IT97"/>